<keyword evidence="7" id="KW-0820">tRNA-binding</keyword>
<dbReference type="OrthoDB" id="9803610at2"/>
<dbReference type="Pfam" id="PF00416">
    <property type="entry name" value="Ribosomal_S13"/>
    <property type="match status" value="1"/>
</dbReference>
<evidence type="ECO:0000256" key="1">
    <source>
        <dbReference type="ARBA" id="ARBA00008080"/>
    </source>
</evidence>
<evidence type="ECO:0000256" key="2">
    <source>
        <dbReference type="ARBA" id="ARBA00022730"/>
    </source>
</evidence>
<gene>
    <name evidence="7 9" type="primary">rpsM</name>
    <name evidence="9" type="ORF">FBF37_01870</name>
</gene>
<dbReference type="EMBL" id="CP040004">
    <property type="protein sequence ID" value="QCT42211.1"/>
    <property type="molecule type" value="Genomic_DNA"/>
</dbReference>
<evidence type="ECO:0000256" key="4">
    <source>
        <dbReference type="ARBA" id="ARBA00022980"/>
    </source>
</evidence>
<protein>
    <recommendedName>
        <fullName evidence="6 7">Small ribosomal subunit protein uS13</fullName>
    </recommendedName>
</protein>
<name>A0A4P9A343_9BACT</name>
<dbReference type="KEGG" id="nft:FBF37_01870"/>
<dbReference type="GO" id="GO:0005829">
    <property type="term" value="C:cytosol"/>
    <property type="evidence" value="ECO:0007669"/>
    <property type="project" value="TreeGrafter"/>
</dbReference>
<dbReference type="Gene3D" id="1.10.8.50">
    <property type="match status" value="1"/>
</dbReference>
<dbReference type="Proteomes" id="UP000310639">
    <property type="component" value="Chromosome"/>
</dbReference>
<dbReference type="PANTHER" id="PTHR10871:SF1">
    <property type="entry name" value="SMALL RIBOSOMAL SUBUNIT PROTEIN US13M"/>
    <property type="match status" value="1"/>
</dbReference>
<comment type="function">
    <text evidence="7">Located at the top of the head of the 30S subunit, it contacts several helices of the 16S rRNA. In the 70S ribosome it contacts the 23S rRNA (bridge B1a) and protein L5 of the 50S subunit (bridge B1b), connecting the 2 subunits; these bridges are implicated in subunit movement. Contacts the tRNAs in the A and P-sites.</text>
</comment>
<evidence type="ECO:0000256" key="7">
    <source>
        <dbReference type="HAMAP-Rule" id="MF_01315"/>
    </source>
</evidence>
<dbReference type="GO" id="GO:0003735">
    <property type="term" value="F:structural constituent of ribosome"/>
    <property type="evidence" value="ECO:0007669"/>
    <property type="project" value="InterPro"/>
</dbReference>
<dbReference type="GO" id="GO:0015935">
    <property type="term" value="C:small ribosomal subunit"/>
    <property type="evidence" value="ECO:0007669"/>
    <property type="project" value="TreeGrafter"/>
</dbReference>
<evidence type="ECO:0000256" key="3">
    <source>
        <dbReference type="ARBA" id="ARBA00022884"/>
    </source>
</evidence>
<dbReference type="PROSITE" id="PS00646">
    <property type="entry name" value="RIBOSOMAL_S13_1"/>
    <property type="match status" value="1"/>
</dbReference>
<dbReference type="InterPro" id="IPR010979">
    <property type="entry name" value="Ribosomal_uS13-like_H2TH"/>
</dbReference>
<dbReference type="RefSeq" id="WP_039327369.1">
    <property type="nucleotide sequence ID" value="NZ_CP040004.1"/>
</dbReference>
<keyword evidence="3 7" id="KW-0694">RNA-binding</keyword>
<dbReference type="Gene3D" id="4.10.910.10">
    <property type="entry name" value="30s ribosomal protein s13, domain 2"/>
    <property type="match status" value="1"/>
</dbReference>
<comment type="subunit">
    <text evidence="7">Part of the 30S ribosomal subunit. Forms a loose heterodimer with protein S19. Forms two bridges to the 50S subunit in the 70S ribosome.</text>
</comment>
<reference evidence="9 10" key="1">
    <citation type="submission" date="2019-04" db="EMBL/GenBank/DDBJ databases">
        <title>Saccharibacteria TM7 genomes.</title>
        <authorList>
            <person name="Bor B."/>
            <person name="He X."/>
            <person name="Chen T."/>
            <person name="Dewhirst F.E."/>
        </authorList>
    </citation>
    <scope>NUCLEOTIDE SEQUENCE [LARGE SCALE GENOMIC DNA]</scope>
    <source>
        <strain evidence="9 10">BB001</strain>
    </source>
</reference>
<keyword evidence="5 7" id="KW-0687">Ribonucleoprotein</keyword>
<dbReference type="GO" id="GO:0019843">
    <property type="term" value="F:rRNA binding"/>
    <property type="evidence" value="ECO:0007669"/>
    <property type="project" value="UniProtKB-UniRule"/>
</dbReference>
<dbReference type="SUPFAM" id="SSF46946">
    <property type="entry name" value="S13-like H2TH domain"/>
    <property type="match status" value="1"/>
</dbReference>
<dbReference type="HAMAP" id="MF_01315">
    <property type="entry name" value="Ribosomal_uS13"/>
    <property type="match status" value="1"/>
</dbReference>
<dbReference type="FunFam" id="1.10.8.50:FF:000001">
    <property type="entry name" value="30S ribosomal protein S13"/>
    <property type="match status" value="1"/>
</dbReference>
<proteinExistence type="inferred from homology"/>
<keyword evidence="4 7" id="KW-0689">Ribosomal protein</keyword>
<dbReference type="GO" id="GO:0000049">
    <property type="term" value="F:tRNA binding"/>
    <property type="evidence" value="ECO:0007669"/>
    <property type="project" value="UniProtKB-UniRule"/>
</dbReference>
<dbReference type="InterPro" id="IPR018269">
    <property type="entry name" value="Ribosomal_uS13_CS"/>
</dbReference>
<evidence type="ECO:0000313" key="9">
    <source>
        <dbReference type="EMBL" id="QCT42211.1"/>
    </source>
</evidence>
<dbReference type="GO" id="GO:0006412">
    <property type="term" value="P:translation"/>
    <property type="evidence" value="ECO:0007669"/>
    <property type="project" value="UniProtKB-UniRule"/>
</dbReference>
<keyword evidence="2 7" id="KW-0699">rRNA-binding</keyword>
<evidence type="ECO:0000256" key="6">
    <source>
        <dbReference type="ARBA" id="ARBA00035166"/>
    </source>
</evidence>
<accession>A0A4P9A343</accession>
<sequence>MARIAGVVIPTEKQVQIALTYIYGIGPKHASSILAAAKIEPTTRVKDLTEAEENKIREIIDSEYTVEGDLQRLVTNNIKRLKDINAYRGLRHKAGLPTRGQRTRTNARTRKGRAIAVGGTQPKAASKT</sequence>
<dbReference type="InterPro" id="IPR027437">
    <property type="entry name" value="Rbsml_uS13_C"/>
</dbReference>
<keyword evidence="10" id="KW-1185">Reference proteome</keyword>
<dbReference type="PROSITE" id="PS50159">
    <property type="entry name" value="RIBOSOMAL_S13_2"/>
    <property type="match status" value="1"/>
</dbReference>
<dbReference type="PIRSF" id="PIRSF002134">
    <property type="entry name" value="Ribosomal_S13"/>
    <property type="match status" value="1"/>
</dbReference>
<dbReference type="PANTHER" id="PTHR10871">
    <property type="entry name" value="30S RIBOSOMAL PROTEIN S13/40S RIBOSOMAL PROTEIN S18"/>
    <property type="match status" value="1"/>
</dbReference>
<dbReference type="InterPro" id="IPR001892">
    <property type="entry name" value="Ribosomal_uS13"/>
</dbReference>
<evidence type="ECO:0000313" key="10">
    <source>
        <dbReference type="Proteomes" id="UP000310639"/>
    </source>
</evidence>
<organism evidence="9 10">
    <name type="scientific">Candidatus Nanosynbacter featherlites</name>
    <dbReference type="NCBI Taxonomy" id="2572088"/>
    <lineage>
        <taxon>Bacteria</taxon>
        <taxon>Candidatus Saccharimonadota</taxon>
        <taxon>Candidatus Saccharimonadia</taxon>
        <taxon>Candidatus Nanosynbacterales</taxon>
        <taxon>Candidatus Nanosynbacteraceae</taxon>
        <taxon>Candidatus Nanosynbacter</taxon>
    </lineage>
</organism>
<evidence type="ECO:0000256" key="5">
    <source>
        <dbReference type="ARBA" id="ARBA00023274"/>
    </source>
</evidence>
<dbReference type="InterPro" id="IPR019980">
    <property type="entry name" value="Ribosomal_uS13_bac-type"/>
</dbReference>
<dbReference type="AlphaFoldDB" id="A0A4P9A343"/>
<dbReference type="NCBIfam" id="TIGR03631">
    <property type="entry name" value="uS13_bact"/>
    <property type="match status" value="1"/>
</dbReference>
<evidence type="ECO:0000256" key="8">
    <source>
        <dbReference type="RuleBase" id="RU003830"/>
    </source>
</evidence>
<comment type="similarity">
    <text evidence="1 7 8">Belongs to the universal ribosomal protein uS13 family.</text>
</comment>